<dbReference type="InterPro" id="IPR013597">
    <property type="entry name" value="Mat_intron_G2"/>
</dbReference>
<gene>
    <name evidence="2" type="ORF">LKD48_16410</name>
</gene>
<proteinExistence type="predicted"/>
<feature type="domain" description="Group II intron maturase-specific" evidence="1">
    <location>
        <begin position="3"/>
        <end position="59"/>
    </location>
</feature>
<keyword evidence="3" id="KW-1185">Reference proteome</keyword>
<name>A0AAE3JDT0_9FIRM</name>
<evidence type="ECO:0000313" key="2">
    <source>
        <dbReference type="EMBL" id="MCC2223179.1"/>
    </source>
</evidence>
<reference evidence="2 3" key="1">
    <citation type="submission" date="2021-10" db="EMBL/GenBank/DDBJ databases">
        <title>Anaerobic single-cell dispensing facilitates the cultivation of human gut bacteria.</title>
        <authorList>
            <person name="Afrizal A."/>
        </authorList>
    </citation>
    <scope>NUCLEOTIDE SEQUENCE [LARGE SCALE GENOMIC DNA]</scope>
    <source>
        <strain evidence="2 3">CLA-AA-H224</strain>
    </source>
</reference>
<accession>A0AAE3JDT0</accession>
<comment type="caution">
    <text evidence="2">The sequence shown here is derived from an EMBL/GenBank/DDBJ whole genome shotgun (WGS) entry which is preliminary data.</text>
</comment>
<protein>
    <recommendedName>
        <fullName evidence="1">Group II intron maturase-specific domain-containing protein</fullName>
    </recommendedName>
</protein>
<dbReference type="Pfam" id="PF08388">
    <property type="entry name" value="GIIM"/>
    <property type="match status" value="1"/>
</dbReference>
<evidence type="ECO:0000259" key="1">
    <source>
        <dbReference type="Pfam" id="PF08388"/>
    </source>
</evidence>
<evidence type="ECO:0000313" key="3">
    <source>
        <dbReference type="Proteomes" id="UP001198200"/>
    </source>
</evidence>
<dbReference type="AlphaFoldDB" id="A0AAE3JDT0"/>
<organism evidence="2 3">
    <name type="scientific">Anthropogastromicrobium aceti</name>
    <dbReference type="NCBI Taxonomy" id="2981768"/>
    <lineage>
        <taxon>Bacteria</taxon>
        <taxon>Bacillati</taxon>
        <taxon>Bacillota</taxon>
        <taxon>Clostridia</taxon>
        <taxon>Lachnospirales</taxon>
        <taxon>Lachnospiraceae</taxon>
        <taxon>Anthropogastromicrobium</taxon>
    </lineage>
</organism>
<dbReference type="EMBL" id="JAJEQN010000092">
    <property type="protein sequence ID" value="MCC2223179.1"/>
    <property type="molecule type" value="Genomic_DNA"/>
</dbReference>
<dbReference type="Proteomes" id="UP001198200">
    <property type="component" value="Unassembled WGS sequence"/>
</dbReference>
<sequence>MHRLIGSMRTLTMEEIILKLNRILTGYYHYYGITDNTPSIKKFRYNELKSLFYWINRRSQK</sequence>